<dbReference type="InterPro" id="IPR036423">
    <property type="entry name" value="SOD-like_Cu/Zn_dom_sf"/>
</dbReference>
<comment type="catalytic activity">
    <reaction evidence="2">
        <text>2 superoxide + 2 H(+) = H2O2 + O2</text>
        <dbReference type="Rhea" id="RHEA:20696"/>
        <dbReference type="ChEBI" id="CHEBI:15378"/>
        <dbReference type="ChEBI" id="CHEBI:15379"/>
        <dbReference type="ChEBI" id="CHEBI:16240"/>
        <dbReference type="ChEBI" id="CHEBI:18421"/>
        <dbReference type="EC" id="1.15.1.1"/>
    </reaction>
</comment>
<feature type="domain" description="Superoxide dismutase copper/zinc binding" evidence="5">
    <location>
        <begin position="66"/>
        <end position="196"/>
    </location>
</feature>
<feature type="region of interest" description="Disordered" evidence="3">
    <location>
        <begin position="105"/>
        <end position="133"/>
    </location>
</feature>
<dbReference type="Proteomes" id="UP001364472">
    <property type="component" value="Unassembled WGS sequence"/>
</dbReference>
<sequence>MNIRAKHFFTALAIACAAAACSQPAEPPPPPAPAQPPPPVPPAPPAPPPAATASAALAPTEGNAASGTLTLTAEADGVRITGSLAGVAPGGTHGFHVHETGDCSAPDASSAGPHFNPGGHPHGHPGQGEHHAGDMPNLVADDAGALAVDVVVPGVTLGDGAETDVLGRALVLHAKADDYATQPSGDSGARIACGVIR</sequence>
<dbReference type="PROSITE" id="PS51257">
    <property type="entry name" value="PROKAR_LIPOPROTEIN"/>
    <property type="match status" value="1"/>
</dbReference>
<feature type="chain" id="PRO_5043746037" description="Superoxide dismutase [Cu-Zn]" evidence="4">
    <location>
        <begin position="28"/>
        <end position="197"/>
    </location>
</feature>
<evidence type="ECO:0000313" key="6">
    <source>
        <dbReference type="EMBL" id="MEJ1249759.1"/>
    </source>
</evidence>
<dbReference type="EMBL" id="JBBDHC010000011">
    <property type="protein sequence ID" value="MEJ1249759.1"/>
    <property type="molecule type" value="Genomic_DNA"/>
</dbReference>
<comment type="similarity">
    <text evidence="1 2">Belongs to the Cu-Zn superoxide dismutase family.</text>
</comment>
<dbReference type="InterPro" id="IPR018152">
    <property type="entry name" value="SOD_Cu/Zn_BS"/>
</dbReference>
<evidence type="ECO:0000256" key="1">
    <source>
        <dbReference type="ARBA" id="ARBA00010457"/>
    </source>
</evidence>
<reference evidence="6 7" key="1">
    <citation type="journal article" date="2016" name="Antonie Van Leeuwenhoek">
        <title>Denitratimonas tolerans gen. nov., sp. nov., a denitrifying bacterium isolated from a bioreactor for tannery wastewater treatment.</title>
        <authorList>
            <person name="Han S.I."/>
            <person name="Kim J.O."/>
            <person name="Lee Y.R."/>
            <person name="Ekpeghere K.I."/>
            <person name="Koh S.C."/>
            <person name="Whang K.S."/>
        </authorList>
    </citation>
    <scope>NUCLEOTIDE SEQUENCE [LARGE SCALE GENOMIC DNA]</scope>
    <source>
        <strain evidence="6 7">KACC 17565</strain>
    </source>
</reference>
<organism evidence="6 7">
    <name type="scientific">Denitratimonas tolerans</name>
    <dbReference type="NCBI Taxonomy" id="1338420"/>
    <lineage>
        <taxon>Bacteria</taxon>
        <taxon>Pseudomonadati</taxon>
        <taxon>Pseudomonadota</taxon>
        <taxon>Gammaproteobacteria</taxon>
        <taxon>Lysobacterales</taxon>
        <taxon>Lysobacteraceae</taxon>
        <taxon>Denitratimonas</taxon>
    </lineage>
</organism>
<proteinExistence type="inferred from homology"/>
<dbReference type="SUPFAM" id="SSF49329">
    <property type="entry name" value="Cu,Zn superoxide dismutase-like"/>
    <property type="match status" value="1"/>
</dbReference>
<keyword evidence="2" id="KW-0560">Oxidoreductase</keyword>
<dbReference type="Gene3D" id="2.60.40.200">
    <property type="entry name" value="Superoxide dismutase, copper/zinc binding domain"/>
    <property type="match status" value="1"/>
</dbReference>
<dbReference type="GO" id="GO:0004784">
    <property type="term" value="F:superoxide dismutase activity"/>
    <property type="evidence" value="ECO:0007669"/>
    <property type="project" value="UniProtKB-EC"/>
</dbReference>
<keyword evidence="2" id="KW-0862">Zinc</keyword>
<accession>A0AAW9R8I7</accession>
<dbReference type="InterPro" id="IPR001424">
    <property type="entry name" value="SOD_Cu_Zn_dom"/>
</dbReference>
<protein>
    <recommendedName>
        <fullName evidence="2">Superoxide dismutase [Cu-Zn]</fullName>
        <ecNumber evidence="2">1.15.1.1</ecNumber>
    </recommendedName>
</protein>
<comment type="caution">
    <text evidence="6">The sequence shown here is derived from an EMBL/GenBank/DDBJ whole genome shotgun (WGS) entry which is preliminary data.</text>
</comment>
<feature type="region of interest" description="Disordered" evidence="3">
    <location>
        <begin position="22"/>
        <end position="55"/>
    </location>
</feature>
<dbReference type="CDD" id="cd00305">
    <property type="entry name" value="Cu-Zn_Superoxide_Dismutase"/>
    <property type="match status" value="1"/>
</dbReference>
<comment type="function">
    <text evidence="2">Destroys radicals which are normally produced within the cells and which are toxic to biological systems.</text>
</comment>
<evidence type="ECO:0000256" key="4">
    <source>
        <dbReference type="SAM" id="SignalP"/>
    </source>
</evidence>
<dbReference type="PRINTS" id="PR00068">
    <property type="entry name" value="CUZNDISMTASE"/>
</dbReference>
<gene>
    <name evidence="6" type="ORF">WB794_08765</name>
</gene>
<dbReference type="PANTHER" id="PTHR10003">
    <property type="entry name" value="SUPEROXIDE DISMUTASE CU-ZN -RELATED"/>
    <property type="match status" value="1"/>
</dbReference>
<dbReference type="GO" id="GO:0005507">
    <property type="term" value="F:copper ion binding"/>
    <property type="evidence" value="ECO:0007669"/>
    <property type="project" value="InterPro"/>
</dbReference>
<dbReference type="PROSITE" id="PS00332">
    <property type="entry name" value="SOD_CU_ZN_2"/>
    <property type="match status" value="1"/>
</dbReference>
<keyword evidence="2" id="KW-0186">Copper</keyword>
<keyword evidence="4" id="KW-0732">Signal</keyword>
<evidence type="ECO:0000256" key="2">
    <source>
        <dbReference type="RuleBase" id="RU000393"/>
    </source>
</evidence>
<evidence type="ECO:0000259" key="5">
    <source>
        <dbReference type="Pfam" id="PF00080"/>
    </source>
</evidence>
<dbReference type="RefSeq" id="WP_337335477.1">
    <property type="nucleotide sequence ID" value="NZ_JBBDHC010000011.1"/>
</dbReference>
<evidence type="ECO:0000256" key="3">
    <source>
        <dbReference type="SAM" id="MobiDB-lite"/>
    </source>
</evidence>
<feature type="signal peptide" evidence="4">
    <location>
        <begin position="1"/>
        <end position="27"/>
    </location>
</feature>
<comment type="cofactor">
    <cofactor evidence="2">
        <name>Zn(2+)</name>
        <dbReference type="ChEBI" id="CHEBI:29105"/>
    </cofactor>
    <text evidence="2">Binds 1 zinc ion per subunit.</text>
</comment>
<name>A0AAW9R8I7_9GAMM</name>
<evidence type="ECO:0000313" key="7">
    <source>
        <dbReference type="Proteomes" id="UP001364472"/>
    </source>
</evidence>
<comment type="cofactor">
    <cofactor evidence="2">
        <name>Cu cation</name>
        <dbReference type="ChEBI" id="CHEBI:23378"/>
    </cofactor>
    <text evidence="2">Binds 1 copper ion per subunit.</text>
</comment>
<dbReference type="InterPro" id="IPR024134">
    <property type="entry name" value="SOD_Cu/Zn_/chaperone"/>
</dbReference>
<dbReference type="Pfam" id="PF00080">
    <property type="entry name" value="Sod_Cu"/>
    <property type="match status" value="1"/>
</dbReference>
<keyword evidence="7" id="KW-1185">Reference proteome</keyword>
<feature type="compositionally biased region" description="Pro residues" evidence="3">
    <location>
        <begin position="25"/>
        <end position="50"/>
    </location>
</feature>
<keyword evidence="2" id="KW-0479">Metal-binding</keyword>
<dbReference type="EC" id="1.15.1.1" evidence="2"/>
<dbReference type="AlphaFoldDB" id="A0AAW9R8I7"/>
<dbReference type="PROSITE" id="PS00087">
    <property type="entry name" value="SOD_CU_ZN_1"/>
    <property type="match status" value="1"/>
</dbReference>